<proteinExistence type="predicted"/>
<reference evidence="1 2" key="1">
    <citation type="submission" date="2018-03" db="EMBL/GenBank/DDBJ databases">
        <title>Genomic Encyclopedia of Archaeal and Bacterial Type Strains, Phase II (KMG-II): from individual species to whole genera.</title>
        <authorList>
            <person name="Goeker M."/>
        </authorList>
    </citation>
    <scope>NUCLEOTIDE SEQUENCE [LARGE SCALE GENOMIC DNA]</scope>
    <source>
        <strain evidence="1 2">DSM 100214</strain>
    </source>
</reference>
<evidence type="ECO:0000313" key="2">
    <source>
        <dbReference type="Proteomes" id="UP000247973"/>
    </source>
</evidence>
<comment type="caution">
    <text evidence="1">The sequence shown here is derived from an EMBL/GenBank/DDBJ whole genome shotgun (WGS) entry which is preliminary data.</text>
</comment>
<name>A0A2V3PI64_9BACT</name>
<gene>
    <name evidence="1" type="ORF">CLV62_13924</name>
</gene>
<protein>
    <submittedName>
        <fullName evidence="1">Uncharacterized protein</fullName>
    </submittedName>
</protein>
<evidence type="ECO:0000313" key="1">
    <source>
        <dbReference type="EMBL" id="PXV59287.1"/>
    </source>
</evidence>
<sequence>MHNNITMKTKTILTVISLTAFLFTSCEKDEIDMDQGIGSGGGMGKATDPPIITLDSDTTINYYDSLKI</sequence>
<dbReference type="Proteomes" id="UP000247973">
    <property type="component" value="Unassembled WGS sequence"/>
</dbReference>
<dbReference type="AlphaFoldDB" id="A0A2V3PI64"/>
<organism evidence="1 2">
    <name type="scientific">Dysgonomonas alginatilytica</name>
    <dbReference type="NCBI Taxonomy" id="1605892"/>
    <lineage>
        <taxon>Bacteria</taxon>
        <taxon>Pseudomonadati</taxon>
        <taxon>Bacteroidota</taxon>
        <taxon>Bacteroidia</taxon>
        <taxon>Bacteroidales</taxon>
        <taxon>Dysgonomonadaceae</taxon>
        <taxon>Dysgonomonas</taxon>
    </lineage>
</organism>
<keyword evidence="2" id="KW-1185">Reference proteome</keyword>
<dbReference type="EMBL" id="QICL01000039">
    <property type="protein sequence ID" value="PXV59287.1"/>
    <property type="molecule type" value="Genomic_DNA"/>
</dbReference>
<accession>A0A2V3PI64</accession>